<gene>
    <name evidence="4" type="ORF">I573_02251</name>
</gene>
<accession>S0P2F8</accession>
<dbReference type="InterPro" id="IPR000525">
    <property type="entry name" value="Initiator_Rep_WH1"/>
</dbReference>
<comment type="caution">
    <text evidence="4">The sequence shown here is derived from an EMBL/GenBank/DDBJ whole genome shotgun (WGS) entry which is preliminary data.</text>
</comment>
<dbReference type="SUPFAM" id="SSF46785">
    <property type="entry name" value="Winged helix' DNA-binding domain"/>
    <property type="match status" value="2"/>
</dbReference>
<dbReference type="InterPro" id="IPR010931">
    <property type="entry name" value="L_lactis_RepB_C"/>
</dbReference>
<evidence type="ECO:0008006" key="6">
    <source>
        <dbReference type="Google" id="ProtNLM"/>
    </source>
</evidence>
<organism evidence="4 5">
    <name type="scientific">Enterococcus sulfureus ATCC 49903</name>
    <dbReference type="NCBI Taxonomy" id="1140003"/>
    <lineage>
        <taxon>Bacteria</taxon>
        <taxon>Bacillati</taxon>
        <taxon>Bacillota</taxon>
        <taxon>Bacilli</taxon>
        <taxon>Lactobacillales</taxon>
        <taxon>Enterococcaceae</taxon>
        <taxon>Enterococcus</taxon>
    </lineage>
</organism>
<dbReference type="RefSeq" id="WP_016252713.1">
    <property type="nucleotide sequence ID" value="NZ_ASWO01000008.1"/>
</dbReference>
<dbReference type="eggNOG" id="COG5527">
    <property type="taxonomic scope" value="Bacteria"/>
</dbReference>
<dbReference type="GO" id="GO:0006270">
    <property type="term" value="P:DNA replication initiation"/>
    <property type="evidence" value="ECO:0007669"/>
    <property type="project" value="InterPro"/>
</dbReference>
<dbReference type="EMBL" id="ASWO01000008">
    <property type="protein sequence ID" value="EOT82636.1"/>
    <property type="molecule type" value="Genomic_DNA"/>
</dbReference>
<sequence>MDILPQNRKVVEHNDLISSAAKMDKVPLQIFELAVSCIDTQNPPKDNIVYLSKSELFSFFNLSSASKHARFKLAIEHMQKQAFFEIAVTENKGVRFRNIVPIPFVEWTDYDDQVLVQFTPQIMPYLIDLKNNFTQYALSDVMQLNSKHSITLYKWLSMNYNQFEHYQYKGNRTQSQLNAYQNPTISIEELRTLTDTVTKYERLDNFEKRILIDTLEDINTHTHLNVSYEKIKKGRKVESIQFYVKKKFVAPIDYKDEQADEAYLAKKEQDTQNNQALYTVAMTNPYTQMLLKLFLLDALELTDMDLMIGLQKNVYPLYDKLKELRGLKGVDKHLSYVTAKQTAFSKTNVAKYLHKSIKQYLVQVKIEDQGIDWKGEYDI</sequence>
<dbReference type="GO" id="GO:0003887">
    <property type="term" value="F:DNA-directed DNA polymerase activity"/>
    <property type="evidence" value="ECO:0007669"/>
    <property type="project" value="InterPro"/>
</dbReference>
<evidence type="ECO:0000259" key="2">
    <source>
        <dbReference type="Pfam" id="PF01051"/>
    </source>
</evidence>
<reference evidence="4 5" key="1">
    <citation type="submission" date="2013-03" db="EMBL/GenBank/DDBJ databases">
        <title>The Genome Sequence of Enterococcus sulfureus ATCC_49903 (PacBio/Illumina hybrid assembly).</title>
        <authorList>
            <consortium name="The Broad Institute Genomics Platform"/>
            <consortium name="The Broad Institute Genome Sequencing Center for Infectious Disease"/>
            <person name="Earl A."/>
            <person name="Russ C."/>
            <person name="Gilmore M."/>
            <person name="Surin D."/>
            <person name="Walker B."/>
            <person name="Young S."/>
            <person name="Zeng Q."/>
            <person name="Gargeya S."/>
            <person name="Fitzgerald M."/>
            <person name="Haas B."/>
            <person name="Abouelleil A."/>
            <person name="Allen A.W."/>
            <person name="Alvarado L."/>
            <person name="Arachchi H.M."/>
            <person name="Berlin A.M."/>
            <person name="Chapman S.B."/>
            <person name="Gainer-Dewar J."/>
            <person name="Goldberg J."/>
            <person name="Griggs A."/>
            <person name="Gujja S."/>
            <person name="Hansen M."/>
            <person name="Howarth C."/>
            <person name="Imamovic A."/>
            <person name="Ireland A."/>
            <person name="Larimer J."/>
            <person name="McCowan C."/>
            <person name="Murphy C."/>
            <person name="Pearson M."/>
            <person name="Poon T.W."/>
            <person name="Priest M."/>
            <person name="Roberts A."/>
            <person name="Saif S."/>
            <person name="Shea T."/>
            <person name="Sisk P."/>
            <person name="Sykes S."/>
            <person name="Wortman J."/>
            <person name="Nusbaum C."/>
            <person name="Birren B."/>
        </authorList>
    </citation>
    <scope>NUCLEOTIDE SEQUENCE [LARGE SCALE GENOMIC DNA]</scope>
    <source>
        <strain evidence="4 5">ATCC 49903</strain>
    </source>
</reference>
<keyword evidence="5" id="KW-1185">Reference proteome</keyword>
<dbReference type="InterPro" id="IPR036388">
    <property type="entry name" value="WH-like_DNA-bd_sf"/>
</dbReference>
<dbReference type="AlphaFoldDB" id="S0P2F8"/>
<feature type="domain" description="Lactococcus lactis RepB C-terminal" evidence="3">
    <location>
        <begin position="245"/>
        <end position="369"/>
    </location>
</feature>
<dbReference type="Pfam" id="PF01051">
    <property type="entry name" value="Rep3_N"/>
    <property type="match status" value="1"/>
</dbReference>
<comment type="similarity">
    <text evidence="1">Belongs to the initiator RepB protein family.</text>
</comment>
<dbReference type="Proteomes" id="UP000015961">
    <property type="component" value="Unassembled WGS sequence"/>
</dbReference>
<feature type="domain" description="Initiator Rep protein WH1" evidence="2">
    <location>
        <begin position="9"/>
        <end position="157"/>
    </location>
</feature>
<evidence type="ECO:0000313" key="4">
    <source>
        <dbReference type="EMBL" id="EOT82636.1"/>
    </source>
</evidence>
<dbReference type="PATRIC" id="fig|1140003.4.peg.2159"/>
<evidence type="ECO:0000259" key="3">
    <source>
        <dbReference type="Pfam" id="PF06430"/>
    </source>
</evidence>
<name>S0P2F8_9ENTE</name>
<evidence type="ECO:0000256" key="1">
    <source>
        <dbReference type="ARBA" id="ARBA00038283"/>
    </source>
</evidence>
<proteinExistence type="inferred from homology"/>
<evidence type="ECO:0000313" key="5">
    <source>
        <dbReference type="Proteomes" id="UP000015961"/>
    </source>
</evidence>
<dbReference type="Pfam" id="PF06430">
    <property type="entry name" value="L_lactis_RepB_C"/>
    <property type="match status" value="1"/>
</dbReference>
<protein>
    <recommendedName>
        <fullName evidence="6">Initiator Rep protein domain-containing protein</fullName>
    </recommendedName>
</protein>
<dbReference type="Gene3D" id="1.10.10.10">
    <property type="entry name" value="Winged helix-like DNA-binding domain superfamily/Winged helix DNA-binding domain"/>
    <property type="match status" value="2"/>
</dbReference>
<dbReference type="InterPro" id="IPR036390">
    <property type="entry name" value="WH_DNA-bd_sf"/>
</dbReference>
<dbReference type="Pfam" id="PF21205">
    <property type="entry name" value="Rep3_C"/>
    <property type="match status" value="1"/>
</dbReference>
<dbReference type="STRING" id="1140003.OMY_02255"/>